<dbReference type="OrthoDB" id="2221036at2"/>
<name>A0A2T6CHA2_9RHOB</name>
<protein>
    <submittedName>
        <fullName evidence="1">Uncharacterized protein</fullName>
    </submittedName>
</protein>
<accession>A0A2T6CHA2</accession>
<gene>
    <name evidence="1" type="ORF">C8N31_103353</name>
</gene>
<reference evidence="1 2" key="1">
    <citation type="submission" date="2018-04" db="EMBL/GenBank/DDBJ databases">
        <title>Genomic Encyclopedia of Archaeal and Bacterial Type Strains, Phase II (KMG-II): from individual species to whole genera.</title>
        <authorList>
            <person name="Goeker M."/>
        </authorList>
    </citation>
    <scope>NUCLEOTIDE SEQUENCE [LARGE SCALE GENOMIC DNA]</scope>
    <source>
        <strain evidence="1 2">DSM 12244</strain>
    </source>
</reference>
<proteinExistence type="predicted"/>
<organism evidence="1 2">
    <name type="scientific">Sulfitobacter mediterraneus</name>
    <dbReference type="NCBI Taxonomy" id="83219"/>
    <lineage>
        <taxon>Bacteria</taxon>
        <taxon>Pseudomonadati</taxon>
        <taxon>Pseudomonadota</taxon>
        <taxon>Alphaproteobacteria</taxon>
        <taxon>Rhodobacterales</taxon>
        <taxon>Roseobacteraceae</taxon>
        <taxon>Sulfitobacter</taxon>
    </lineage>
</organism>
<dbReference type="EMBL" id="QBKU01000003">
    <property type="protein sequence ID" value="PTX74870.1"/>
    <property type="molecule type" value="Genomic_DNA"/>
</dbReference>
<sequence length="112" mass="12938">MENEYTDNIVEHAFYGIDENIPADRTTVVNLRDLMKVHATLAELIQFFHQPLHMQSLEDVEKYLGTFETNGAYKLMSLAHHDIMSRMLPSDMEALFEGSAFEAPNSPHYFEE</sequence>
<dbReference type="RefSeq" id="WP_025048157.1">
    <property type="nucleotide sequence ID" value="NZ_QBKU01000003.1"/>
</dbReference>
<comment type="caution">
    <text evidence="1">The sequence shown here is derived from an EMBL/GenBank/DDBJ whole genome shotgun (WGS) entry which is preliminary data.</text>
</comment>
<dbReference type="Proteomes" id="UP000244092">
    <property type="component" value="Unassembled WGS sequence"/>
</dbReference>
<dbReference type="AlphaFoldDB" id="A0A2T6CHA2"/>
<evidence type="ECO:0000313" key="1">
    <source>
        <dbReference type="EMBL" id="PTX74870.1"/>
    </source>
</evidence>
<evidence type="ECO:0000313" key="2">
    <source>
        <dbReference type="Proteomes" id="UP000244092"/>
    </source>
</evidence>